<dbReference type="InterPro" id="IPR051641">
    <property type="entry name" value="RGK_GTP-binding_reg"/>
</dbReference>
<dbReference type="Pfam" id="PF00071">
    <property type="entry name" value="Ras"/>
    <property type="match status" value="1"/>
</dbReference>
<dbReference type="Gene3D" id="3.40.50.300">
    <property type="entry name" value="P-loop containing nucleotide triphosphate hydrolases"/>
    <property type="match status" value="1"/>
</dbReference>
<organism evidence="4 5">
    <name type="scientific">Dimorphilus gyrociliatus</name>
    <dbReference type="NCBI Taxonomy" id="2664684"/>
    <lineage>
        <taxon>Eukaryota</taxon>
        <taxon>Metazoa</taxon>
        <taxon>Spiralia</taxon>
        <taxon>Lophotrochozoa</taxon>
        <taxon>Annelida</taxon>
        <taxon>Polychaeta</taxon>
        <taxon>Polychaeta incertae sedis</taxon>
        <taxon>Dinophilidae</taxon>
        <taxon>Dimorphilus</taxon>
    </lineage>
</organism>
<dbReference type="Proteomes" id="UP000549394">
    <property type="component" value="Unassembled WGS sequence"/>
</dbReference>
<sequence>MVDEFDAYFTRAQLEGEQLEKLQNRRCSLPAASPTPESKSSLNRRVGSCKYPRRRGSNSPRDHSTSPRRSITDGCPDGVSPAYINEPTLRAPSPRLGTKCHSAPHSRSSSWKKMRRPRSSRDITDDLDYFNGRDRSGSTPNDDDTVMATLEKLRIAQQEDLCVVRTFEISSKGLVNRGDSFKRRSDASIASSCNSSGAAPSCADETPLLNKPANSTNSSDSKNTAAIFKVAVIGASGVGKTSLLQQFMTSEYMGGVEISFDDESERTVSVLLDGEDTTMTFNEIEPQAASVQNYKTTDIDAFIFIYSITDKKTIEFVEERLHDVQRYVSKPHAAIVVGNKSDLVRKRQVKEDDARQLCSELHAKYIEVSAALNHRVDELLVGIARQIRFNPQRAPRKITDKSSTKAFLKKILGRTHCVSRTCDDLMVL</sequence>
<dbReference type="SUPFAM" id="SSF52540">
    <property type="entry name" value="P-loop containing nucleoside triphosphate hydrolases"/>
    <property type="match status" value="1"/>
</dbReference>
<feature type="compositionally biased region" description="Low complexity" evidence="3">
    <location>
        <begin position="190"/>
        <end position="199"/>
    </location>
</feature>
<dbReference type="GO" id="GO:0005246">
    <property type="term" value="F:calcium channel regulator activity"/>
    <property type="evidence" value="ECO:0007669"/>
    <property type="project" value="TreeGrafter"/>
</dbReference>
<keyword evidence="2" id="KW-0597">Phosphoprotein</keyword>
<proteinExistence type="inferred from homology"/>
<dbReference type="InterPro" id="IPR027417">
    <property type="entry name" value="P-loop_NTPase"/>
</dbReference>
<dbReference type="GO" id="GO:0005886">
    <property type="term" value="C:plasma membrane"/>
    <property type="evidence" value="ECO:0007669"/>
    <property type="project" value="TreeGrafter"/>
</dbReference>
<dbReference type="GO" id="GO:0003924">
    <property type="term" value="F:GTPase activity"/>
    <property type="evidence" value="ECO:0007669"/>
    <property type="project" value="InterPro"/>
</dbReference>
<name>A0A7I8VNG3_9ANNE</name>
<protein>
    <submittedName>
        <fullName evidence="4">DgyrCDS6315</fullName>
    </submittedName>
</protein>
<feature type="region of interest" description="Disordered" evidence="3">
    <location>
        <begin position="27"/>
        <end position="144"/>
    </location>
</feature>
<dbReference type="OrthoDB" id="5239715at2759"/>
<evidence type="ECO:0000256" key="1">
    <source>
        <dbReference type="ARBA" id="ARBA00008846"/>
    </source>
</evidence>
<evidence type="ECO:0000256" key="3">
    <source>
        <dbReference type="SAM" id="MobiDB-lite"/>
    </source>
</evidence>
<reference evidence="4 5" key="1">
    <citation type="submission" date="2020-08" db="EMBL/GenBank/DDBJ databases">
        <authorList>
            <person name="Hejnol A."/>
        </authorList>
    </citation>
    <scope>NUCLEOTIDE SEQUENCE [LARGE SCALE GENOMIC DNA]</scope>
</reference>
<dbReference type="EMBL" id="CAJFCJ010000007">
    <property type="protein sequence ID" value="CAD5117553.1"/>
    <property type="molecule type" value="Genomic_DNA"/>
</dbReference>
<comment type="similarity">
    <text evidence="1">Belongs to the small GTPase superfamily. RGK family.</text>
</comment>
<comment type="caution">
    <text evidence="4">The sequence shown here is derived from an EMBL/GenBank/DDBJ whole genome shotgun (WGS) entry which is preliminary data.</text>
</comment>
<dbReference type="PRINTS" id="PR00449">
    <property type="entry name" value="RASTRNSFRMNG"/>
</dbReference>
<dbReference type="SMART" id="SM00173">
    <property type="entry name" value="RAS"/>
    <property type="match status" value="1"/>
</dbReference>
<dbReference type="PROSITE" id="PS51419">
    <property type="entry name" value="RAB"/>
    <property type="match status" value="1"/>
</dbReference>
<dbReference type="SMART" id="SM00175">
    <property type="entry name" value="RAB"/>
    <property type="match status" value="1"/>
</dbReference>
<dbReference type="AlphaFoldDB" id="A0A7I8VNG3"/>
<dbReference type="PROSITE" id="PS51421">
    <property type="entry name" value="RAS"/>
    <property type="match status" value="1"/>
</dbReference>
<evidence type="ECO:0000256" key="2">
    <source>
        <dbReference type="ARBA" id="ARBA00022553"/>
    </source>
</evidence>
<accession>A0A7I8VNG3</accession>
<dbReference type="PANTHER" id="PTHR45775">
    <property type="entry name" value="RAD, GEM/KIR FAMILY MEMBER 2, ISOFORM C"/>
    <property type="match status" value="1"/>
</dbReference>
<evidence type="ECO:0000313" key="5">
    <source>
        <dbReference type="Proteomes" id="UP000549394"/>
    </source>
</evidence>
<keyword evidence="5" id="KW-1185">Reference proteome</keyword>
<dbReference type="SMART" id="SM00174">
    <property type="entry name" value="RHO"/>
    <property type="match status" value="1"/>
</dbReference>
<dbReference type="GO" id="GO:0005525">
    <property type="term" value="F:GTP binding"/>
    <property type="evidence" value="ECO:0007669"/>
    <property type="project" value="InterPro"/>
</dbReference>
<feature type="compositionally biased region" description="Polar residues" evidence="3">
    <location>
        <begin position="212"/>
        <end position="221"/>
    </location>
</feature>
<dbReference type="InterPro" id="IPR001806">
    <property type="entry name" value="Small_GTPase"/>
</dbReference>
<gene>
    <name evidence="4" type="ORF">DGYR_LOCUS6072</name>
</gene>
<evidence type="ECO:0000313" key="4">
    <source>
        <dbReference type="EMBL" id="CAD5117553.1"/>
    </source>
</evidence>
<feature type="region of interest" description="Disordered" evidence="3">
    <location>
        <begin position="190"/>
        <end position="221"/>
    </location>
</feature>
<dbReference type="PANTHER" id="PTHR45775:SF6">
    <property type="entry name" value="RAD, GEM_KIR FAMILY MEMBER 2, ISOFORM C"/>
    <property type="match status" value="1"/>
</dbReference>